<name>A0A6I0F231_9FIRM</name>
<keyword evidence="2" id="KW-1185">Reference proteome</keyword>
<comment type="caution">
    <text evidence="1">The sequence shown here is derived from an EMBL/GenBank/DDBJ whole genome shotgun (WGS) entry which is preliminary data.</text>
</comment>
<dbReference type="AlphaFoldDB" id="A0A6I0F231"/>
<organism evidence="1 2">
    <name type="scientific">Heliorestis acidaminivorans</name>
    <dbReference type="NCBI Taxonomy" id="553427"/>
    <lineage>
        <taxon>Bacteria</taxon>
        <taxon>Bacillati</taxon>
        <taxon>Bacillota</taxon>
        <taxon>Clostridia</taxon>
        <taxon>Eubacteriales</taxon>
        <taxon>Heliobacteriaceae</taxon>
        <taxon>Heliorestis</taxon>
    </lineage>
</organism>
<sequence length="60" mass="7201">MLLTEKEKELLLAILKKERIKLFQGKEKKESIEAMIHKIEQSMRNVKVNEIPKKFDTFKK</sequence>
<dbReference type="OrthoDB" id="9976864at2"/>
<evidence type="ECO:0000313" key="1">
    <source>
        <dbReference type="EMBL" id="KAB2952523.1"/>
    </source>
</evidence>
<dbReference type="Proteomes" id="UP000468766">
    <property type="component" value="Unassembled WGS sequence"/>
</dbReference>
<accession>A0A6I0F231</accession>
<gene>
    <name evidence="1" type="ORF">F9B85_07600</name>
</gene>
<dbReference type="RefSeq" id="WP_151619800.1">
    <property type="nucleotide sequence ID" value="NZ_WBXO01000005.1"/>
</dbReference>
<dbReference type="EMBL" id="WBXO01000005">
    <property type="protein sequence ID" value="KAB2952523.1"/>
    <property type="molecule type" value="Genomic_DNA"/>
</dbReference>
<evidence type="ECO:0000313" key="2">
    <source>
        <dbReference type="Proteomes" id="UP000468766"/>
    </source>
</evidence>
<protein>
    <submittedName>
        <fullName evidence="1">Uncharacterized protein</fullName>
    </submittedName>
</protein>
<reference evidence="1 2" key="1">
    <citation type="submission" date="2019-10" db="EMBL/GenBank/DDBJ databases">
        <title>Whole-genome sequence of the extremophile Heliorestis acidaminivorans DSM 24790.</title>
        <authorList>
            <person name="Kyndt J.A."/>
            <person name="Meyer T.E."/>
        </authorList>
    </citation>
    <scope>NUCLEOTIDE SEQUENCE [LARGE SCALE GENOMIC DNA]</scope>
    <source>
        <strain evidence="1 2">DSM 24790</strain>
    </source>
</reference>
<proteinExistence type="predicted"/>